<dbReference type="NCBIfam" id="TIGR02937">
    <property type="entry name" value="sigma70-ECF"/>
    <property type="match status" value="1"/>
</dbReference>
<comment type="similarity">
    <text evidence="1">Belongs to the sigma-70 factor family. ECF subfamily.</text>
</comment>
<evidence type="ECO:0000259" key="6">
    <source>
        <dbReference type="Pfam" id="PF04542"/>
    </source>
</evidence>
<dbReference type="InterPro" id="IPR013324">
    <property type="entry name" value="RNA_pol_sigma_r3/r4-like"/>
</dbReference>
<keyword evidence="4" id="KW-0804">Transcription</keyword>
<dbReference type="Proteomes" id="UP000029640">
    <property type="component" value="Unassembled WGS sequence"/>
</dbReference>
<dbReference type="EMBL" id="AUVB01000053">
    <property type="protein sequence ID" value="KGE03665.1"/>
    <property type="molecule type" value="Genomic_DNA"/>
</dbReference>
<dbReference type="Gene3D" id="1.10.10.10">
    <property type="entry name" value="Winged helix-like DNA-binding domain superfamily/Winged helix DNA-binding domain"/>
    <property type="match status" value="1"/>
</dbReference>
<comment type="caution">
    <text evidence="8">The sequence shown here is derived from an EMBL/GenBank/DDBJ whole genome shotgun (WGS) entry which is preliminary data.</text>
</comment>
<dbReference type="eggNOG" id="COG1595">
    <property type="taxonomic scope" value="Bacteria"/>
</dbReference>
<dbReference type="GO" id="GO:0003677">
    <property type="term" value="F:DNA binding"/>
    <property type="evidence" value="ECO:0007669"/>
    <property type="project" value="InterPro"/>
</dbReference>
<dbReference type="CDD" id="cd06171">
    <property type="entry name" value="Sigma70_r4"/>
    <property type="match status" value="1"/>
</dbReference>
<dbReference type="SUPFAM" id="SSF88946">
    <property type="entry name" value="Sigma2 domain of RNA polymerase sigma factors"/>
    <property type="match status" value="1"/>
</dbReference>
<evidence type="ECO:0000313" key="8">
    <source>
        <dbReference type="EMBL" id="KGE03665.1"/>
    </source>
</evidence>
<keyword evidence="2" id="KW-0805">Transcription regulation</keyword>
<reference evidence="8 9" key="1">
    <citation type="journal article" date="2014" name="Genome Announc.">
        <title>Genome Sequence of Gammaproteobacterial Pseudohaliea rubra Type Strain DSM 19751, Isolated from Coastal Seawater of the Mediterranean Sea.</title>
        <authorList>
            <person name="Spring S."/>
            <person name="Fiebig A."/>
            <person name="Riedel T."/>
            <person name="Goker M."/>
            <person name="Klenk H.P."/>
        </authorList>
    </citation>
    <scope>NUCLEOTIDE SEQUENCE [LARGE SCALE GENOMIC DNA]</scope>
    <source>
        <strain evidence="8 9">DSM 19751</strain>
    </source>
</reference>
<feature type="region of interest" description="Disordered" evidence="5">
    <location>
        <begin position="78"/>
        <end position="102"/>
    </location>
</feature>
<dbReference type="OrthoDB" id="9797134at2"/>
<keyword evidence="9" id="KW-1185">Reference proteome</keyword>
<dbReference type="Gene3D" id="1.10.1740.10">
    <property type="match status" value="1"/>
</dbReference>
<dbReference type="RefSeq" id="WP_052094542.1">
    <property type="nucleotide sequence ID" value="NZ_KN234762.1"/>
</dbReference>
<dbReference type="GO" id="GO:0016987">
    <property type="term" value="F:sigma factor activity"/>
    <property type="evidence" value="ECO:0007669"/>
    <property type="project" value="UniProtKB-KW"/>
</dbReference>
<dbReference type="Pfam" id="PF04542">
    <property type="entry name" value="Sigma70_r2"/>
    <property type="match status" value="1"/>
</dbReference>
<dbReference type="InterPro" id="IPR013249">
    <property type="entry name" value="RNA_pol_sigma70_r4_t2"/>
</dbReference>
<dbReference type="STRING" id="1265313.HRUBRA_01756"/>
<organism evidence="8 9">
    <name type="scientific">Pseudohaliea rubra DSM 19751</name>
    <dbReference type="NCBI Taxonomy" id="1265313"/>
    <lineage>
        <taxon>Bacteria</taxon>
        <taxon>Pseudomonadati</taxon>
        <taxon>Pseudomonadota</taxon>
        <taxon>Gammaproteobacteria</taxon>
        <taxon>Cellvibrionales</taxon>
        <taxon>Halieaceae</taxon>
        <taxon>Pseudohaliea</taxon>
    </lineage>
</organism>
<proteinExistence type="inferred from homology"/>
<evidence type="ECO:0000256" key="4">
    <source>
        <dbReference type="ARBA" id="ARBA00023163"/>
    </source>
</evidence>
<gene>
    <name evidence="8" type="ORF">HRUBRA_01756</name>
</gene>
<feature type="domain" description="RNA polymerase sigma factor 70 region 4 type 2" evidence="7">
    <location>
        <begin position="106"/>
        <end position="158"/>
    </location>
</feature>
<dbReference type="AlphaFoldDB" id="A0A095VQM8"/>
<name>A0A095VQM8_9GAMM</name>
<evidence type="ECO:0000256" key="5">
    <source>
        <dbReference type="SAM" id="MobiDB-lite"/>
    </source>
</evidence>
<dbReference type="InterPro" id="IPR007627">
    <property type="entry name" value="RNA_pol_sigma70_r2"/>
</dbReference>
<dbReference type="PANTHER" id="PTHR43133">
    <property type="entry name" value="RNA POLYMERASE ECF-TYPE SIGMA FACTO"/>
    <property type="match status" value="1"/>
</dbReference>
<dbReference type="SUPFAM" id="SSF88659">
    <property type="entry name" value="Sigma3 and sigma4 domains of RNA polymerase sigma factors"/>
    <property type="match status" value="1"/>
</dbReference>
<dbReference type="HOGENOM" id="CLU_047691_1_4_6"/>
<keyword evidence="3" id="KW-0731">Sigma factor</keyword>
<evidence type="ECO:0000256" key="2">
    <source>
        <dbReference type="ARBA" id="ARBA00023015"/>
    </source>
</evidence>
<dbReference type="InterPro" id="IPR013325">
    <property type="entry name" value="RNA_pol_sigma_r2"/>
</dbReference>
<evidence type="ECO:0000313" key="9">
    <source>
        <dbReference type="Proteomes" id="UP000029640"/>
    </source>
</evidence>
<feature type="domain" description="RNA polymerase sigma-70 region 2" evidence="6">
    <location>
        <begin position="16"/>
        <end position="74"/>
    </location>
</feature>
<dbReference type="GO" id="GO:0006352">
    <property type="term" value="P:DNA-templated transcription initiation"/>
    <property type="evidence" value="ECO:0007669"/>
    <property type="project" value="InterPro"/>
</dbReference>
<evidence type="ECO:0000256" key="1">
    <source>
        <dbReference type="ARBA" id="ARBA00010641"/>
    </source>
</evidence>
<dbReference type="Pfam" id="PF08281">
    <property type="entry name" value="Sigma70_r4_2"/>
    <property type="match status" value="1"/>
</dbReference>
<dbReference type="InterPro" id="IPR014284">
    <property type="entry name" value="RNA_pol_sigma-70_dom"/>
</dbReference>
<accession>A0A095VQM8</accession>
<sequence length="167" mass="18527">MSSLNARQRNDLMAELQGLRRFCLSLTGAVADADDLLQATVERMLDKGMPEDAHTAKWVYRVCKNIWIDELRSREVRQRHTPAVQAGTDDTTPSAEAQAGGERNLRAVNEALGRLPEDQRLALMLVTIDGKSYAEAAEILQVPVGTIMSRIARARKNLLTDSALRDL</sequence>
<dbReference type="PANTHER" id="PTHR43133:SF25">
    <property type="entry name" value="RNA POLYMERASE SIGMA FACTOR RFAY-RELATED"/>
    <property type="match status" value="1"/>
</dbReference>
<dbReference type="InterPro" id="IPR036388">
    <property type="entry name" value="WH-like_DNA-bd_sf"/>
</dbReference>
<protein>
    <submittedName>
        <fullName evidence="8">RNA polymerase sigma-54 factor RpoN</fullName>
    </submittedName>
</protein>
<dbReference type="InterPro" id="IPR039425">
    <property type="entry name" value="RNA_pol_sigma-70-like"/>
</dbReference>
<evidence type="ECO:0000259" key="7">
    <source>
        <dbReference type="Pfam" id="PF08281"/>
    </source>
</evidence>
<evidence type="ECO:0000256" key="3">
    <source>
        <dbReference type="ARBA" id="ARBA00023082"/>
    </source>
</evidence>